<accession>C3Z0E6</accession>
<name>C3Z0E6_BRAFL</name>
<evidence type="ECO:0000256" key="2">
    <source>
        <dbReference type="ARBA" id="ARBA00038285"/>
    </source>
</evidence>
<dbReference type="Gene3D" id="1.20.58.60">
    <property type="match status" value="2"/>
</dbReference>
<keyword evidence="1" id="KW-0677">Repeat</keyword>
<dbReference type="InterPro" id="IPR001251">
    <property type="entry name" value="CRAL-TRIO_dom"/>
</dbReference>
<dbReference type="InterPro" id="IPR002017">
    <property type="entry name" value="Spectrin_repeat"/>
</dbReference>
<comment type="similarity">
    <text evidence="2">Belongs to the SOLO family.</text>
</comment>
<sequence length="552" mass="62553">MPASAVEVVLRKRICFLSGGCRDKRRGPIITFPTHPKPVDFSPEEIGLNVAFLASVPSPESRSRGFSVIIDVRAPTWRANKSLVKVLQQTLGRQLAQVIIVKPDTFWDKQKTSFRYRNDKAEGGYETIMVTASKIFQYVDQDQLTKDLGGTLPYDHDDWVQKRLDMEKFARDSAEMCQQLDQLEHAVNTQLLSDTIAIGDSHTFLCSCPPGKELLADLQKFIESGFASDYSKHTEDTVVAVATVKKQLSAVEGRENKLLELLEEQIREEVYGMQLSSLEKGAKEVVEWILGTGQQMLGSNHRIGQNLTSAESYRKEHEQIQLRCTDVFAKYSELTHKAELLLQEGYGVTDDIKAQRDYMDTVCRNFASRMERRRNLLVSSVKFLRVAQGLSRALDSLLEQVLSDTIPEDVQAAERAIARIQEFGENVGKEFKEAMKEGQVLMDLLSGLVKDAFGKDITPDHTRDFQHTKNKLEDLERRKLRCDELGDVRKLRLQQILQLRTCERDANQAIQWLEELCGVMVKTHTDVGKTAGEAGRLKEEHDKFQSTAKVKS</sequence>
<dbReference type="InParanoid" id="C3Z0E6"/>
<evidence type="ECO:0000256" key="1">
    <source>
        <dbReference type="ARBA" id="ARBA00022737"/>
    </source>
</evidence>
<evidence type="ECO:0000313" key="5">
    <source>
        <dbReference type="EMBL" id="EEN53994.1"/>
    </source>
</evidence>
<dbReference type="SUPFAM" id="SSF46966">
    <property type="entry name" value="Spectrin repeat"/>
    <property type="match status" value="2"/>
</dbReference>
<protein>
    <recommendedName>
        <fullName evidence="6">CRAL-TRIO domain-containing protein</fullName>
    </recommendedName>
</protein>
<feature type="domain" description="SESTD1-like spectrin repeats region" evidence="4">
    <location>
        <begin position="379"/>
        <end position="487"/>
    </location>
</feature>
<dbReference type="PANTHER" id="PTHR46607:SF1">
    <property type="entry name" value="SEC14 DOMAIN AND SPECTRIN REPEAT-CONTAINING PROTEIN 1"/>
    <property type="match status" value="1"/>
</dbReference>
<organism>
    <name type="scientific">Branchiostoma floridae</name>
    <name type="common">Florida lancelet</name>
    <name type="synonym">Amphioxus</name>
    <dbReference type="NCBI Taxonomy" id="7739"/>
    <lineage>
        <taxon>Eukaryota</taxon>
        <taxon>Metazoa</taxon>
        <taxon>Chordata</taxon>
        <taxon>Cephalochordata</taxon>
        <taxon>Leptocardii</taxon>
        <taxon>Amphioxiformes</taxon>
        <taxon>Branchiostomatidae</taxon>
        <taxon>Branchiostoma</taxon>
    </lineage>
</organism>
<dbReference type="AlphaFoldDB" id="C3Z0E6"/>
<dbReference type="Pfam" id="PF13716">
    <property type="entry name" value="CRAL_TRIO_2"/>
    <property type="match status" value="1"/>
</dbReference>
<dbReference type="EMBL" id="GG666568">
    <property type="protein sequence ID" value="EEN53994.1"/>
    <property type="molecule type" value="Genomic_DNA"/>
</dbReference>
<dbReference type="STRING" id="7739.C3Z0E6"/>
<evidence type="ECO:0000259" key="4">
    <source>
        <dbReference type="Pfam" id="PF24915"/>
    </source>
</evidence>
<dbReference type="InterPro" id="IPR056804">
    <property type="entry name" value="Spectrin_SESTD1"/>
</dbReference>
<proteinExistence type="inferred from homology"/>
<feature type="non-terminal residue" evidence="5">
    <location>
        <position position="552"/>
    </location>
</feature>
<dbReference type="PANTHER" id="PTHR46607">
    <property type="entry name" value="SEC14 DOMAIN AND SPECTRIN REPEAT-CONTAINING PROTEIN 1"/>
    <property type="match status" value="1"/>
</dbReference>
<reference evidence="5" key="1">
    <citation type="journal article" date="2008" name="Nature">
        <title>The amphioxus genome and the evolution of the chordate karyotype.</title>
        <authorList>
            <consortium name="US DOE Joint Genome Institute (JGI-PGF)"/>
            <person name="Putnam N.H."/>
            <person name="Butts T."/>
            <person name="Ferrier D.E.K."/>
            <person name="Furlong R.F."/>
            <person name="Hellsten U."/>
            <person name="Kawashima T."/>
            <person name="Robinson-Rechavi M."/>
            <person name="Shoguchi E."/>
            <person name="Terry A."/>
            <person name="Yu J.-K."/>
            <person name="Benito-Gutierrez E.L."/>
            <person name="Dubchak I."/>
            <person name="Garcia-Fernandez J."/>
            <person name="Gibson-Brown J.J."/>
            <person name="Grigoriev I.V."/>
            <person name="Horton A.C."/>
            <person name="de Jong P.J."/>
            <person name="Jurka J."/>
            <person name="Kapitonov V.V."/>
            <person name="Kohara Y."/>
            <person name="Kuroki Y."/>
            <person name="Lindquist E."/>
            <person name="Lucas S."/>
            <person name="Osoegawa K."/>
            <person name="Pennacchio L.A."/>
            <person name="Salamov A.A."/>
            <person name="Satou Y."/>
            <person name="Sauka-Spengler T."/>
            <person name="Schmutz J."/>
            <person name="Shin-I T."/>
            <person name="Toyoda A."/>
            <person name="Bronner-Fraser M."/>
            <person name="Fujiyama A."/>
            <person name="Holland L.Z."/>
            <person name="Holland P.W.H."/>
            <person name="Satoh N."/>
            <person name="Rokhsar D.S."/>
        </authorList>
    </citation>
    <scope>NUCLEOTIDE SEQUENCE [LARGE SCALE GENOMIC DNA]</scope>
    <source>
        <strain evidence="5">S238N-H82</strain>
        <tissue evidence="5">Testes</tissue>
    </source>
</reference>
<feature type="domain" description="CRAL-TRIO" evidence="3">
    <location>
        <begin position="56"/>
        <end position="157"/>
    </location>
</feature>
<dbReference type="Pfam" id="PF24915">
    <property type="entry name" value="Spectrin_SESTD1"/>
    <property type="match status" value="1"/>
</dbReference>
<dbReference type="CDD" id="cd00176">
    <property type="entry name" value="SPEC"/>
    <property type="match status" value="1"/>
</dbReference>
<evidence type="ECO:0008006" key="6">
    <source>
        <dbReference type="Google" id="ProtNLM"/>
    </source>
</evidence>
<dbReference type="eggNOG" id="KOG4240">
    <property type="taxonomic scope" value="Eukaryota"/>
</dbReference>
<dbReference type="InterPro" id="IPR018159">
    <property type="entry name" value="Spectrin/alpha-actinin"/>
</dbReference>
<dbReference type="Pfam" id="PF00435">
    <property type="entry name" value="Spectrin"/>
    <property type="match status" value="1"/>
</dbReference>
<gene>
    <name evidence="5" type="ORF">BRAFLDRAFT_221419</name>
</gene>
<evidence type="ECO:0000259" key="3">
    <source>
        <dbReference type="Pfam" id="PF13716"/>
    </source>
</evidence>